<proteinExistence type="predicted"/>
<dbReference type="AlphaFoldDB" id="A0A3D5J2N7"/>
<evidence type="ECO:0000313" key="1">
    <source>
        <dbReference type="EMBL" id="HCV82233.1"/>
    </source>
</evidence>
<name>A0A3D5J2N7_9FLAO</name>
<evidence type="ECO:0000313" key="2">
    <source>
        <dbReference type="Proteomes" id="UP000264330"/>
    </source>
</evidence>
<dbReference type="EMBL" id="DPMF01000332">
    <property type="protein sequence ID" value="HCV82233.1"/>
    <property type="molecule type" value="Genomic_DNA"/>
</dbReference>
<organism evidence="1 2">
    <name type="scientific">Zunongwangia profunda</name>
    <dbReference type="NCBI Taxonomy" id="398743"/>
    <lineage>
        <taxon>Bacteria</taxon>
        <taxon>Pseudomonadati</taxon>
        <taxon>Bacteroidota</taxon>
        <taxon>Flavobacteriia</taxon>
        <taxon>Flavobacteriales</taxon>
        <taxon>Flavobacteriaceae</taxon>
        <taxon>Zunongwangia</taxon>
    </lineage>
</organism>
<dbReference type="RefSeq" id="WP_041578679.1">
    <property type="nucleotide sequence ID" value="NZ_CALFQJ010000281.1"/>
</dbReference>
<reference evidence="1 2" key="1">
    <citation type="journal article" date="2018" name="Nat. Biotechnol.">
        <title>A standardized bacterial taxonomy based on genome phylogeny substantially revises the tree of life.</title>
        <authorList>
            <person name="Parks D.H."/>
            <person name="Chuvochina M."/>
            <person name="Waite D.W."/>
            <person name="Rinke C."/>
            <person name="Skarshewski A."/>
            <person name="Chaumeil P.A."/>
            <person name="Hugenholtz P."/>
        </authorList>
    </citation>
    <scope>NUCLEOTIDE SEQUENCE [LARGE SCALE GENOMIC DNA]</scope>
    <source>
        <strain evidence="1">UBA9359</strain>
    </source>
</reference>
<accession>A0A3D5J2N7</accession>
<comment type="caution">
    <text evidence="1">The sequence shown here is derived from an EMBL/GenBank/DDBJ whole genome shotgun (WGS) entry which is preliminary data.</text>
</comment>
<protein>
    <submittedName>
        <fullName evidence="1">Uncharacterized protein</fullName>
    </submittedName>
</protein>
<dbReference type="Proteomes" id="UP000264330">
    <property type="component" value="Unassembled WGS sequence"/>
</dbReference>
<sequence length="294" mass="34331">MTHQDYKLMLGISSKKICRLIIFITILLFGIIPPAFSQGVNLNAIEEFRYKGSKEILLRLKMEVENFEEDGLHFLRVQKVNSAIDDTGNSLGWHNGYPNEGQWGRSRYFNFNFQAPSREAISLKKLSAVIEHFTVSKEKNSLLSIENLMQKKEIDFLADLGEETKLILLNFEKLKELRDRPGYKPYIENLHEDLGMGNTLEEATRFVEKLFYFSYEDLESHLFFYKKDPENRIFRLYVFNGEGEKINTGYSYAKEKIVLYLAEAPDENTRLEIMYEHPDAIDKMELNLNNIALP</sequence>
<gene>
    <name evidence="1" type="ORF">DGQ38_14395</name>
</gene>